<dbReference type="SUPFAM" id="SSF103647">
    <property type="entry name" value="TSP type-3 repeat"/>
    <property type="match status" value="6"/>
</dbReference>
<feature type="compositionally biased region" description="Acidic residues" evidence="5">
    <location>
        <begin position="527"/>
        <end position="540"/>
    </location>
</feature>
<dbReference type="Pfam" id="PF02412">
    <property type="entry name" value="TSP_3"/>
    <property type="match status" value="5"/>
</dbReference>
<evidence type="ECO:0008006" key="10">
    <source>
        <dbReference type="Google" id="ProtNLM"/>
    </source>
</evidence>
<comment type="subcellular location">
    <subcellularLocation>
        <location evidence="1">Secreted</location>
    </subcellularLocation>
</comment>
<name>A0A2G0CGZ8_9BACT</name>
<evidence type="ECO:0000256" key="2">
    <source>
        <dbReference type="ARBA" id="ARBA00022525"/>
    </source>
</evidence>
<feature type="compositionally biased region" description="Acidic residues" evidence="5">
    <location>
        <begin position="557"/>
        <end position="574"/>
    </location>
</feature>
<evidence type="ECO:0000256" key="1">
    <source>
        <dbReference type="ARBA" id="ARBA00004613"/>
    </source>
</evidence>
<dbReference type="GO" id="GO:0005509">
    <property type="term" value="F:calcium ion binding"/>
    <property type="evidence" value="ECO:0007669"/>
    <property type="project" value="InterPro"/>
</dbReference>
<feature type="compositionally biased region" description="Acidic residues" evidence="5">
    <location>
        <begin position="777"/>
        <end position="793"/>
    </location>
</feature>
<dbReference type="InterPro" id="IPR026444">
    <property type="entry name" value="Secre_tail"/>
</dbReference>
<dbReference type="InterPro" id="IPR028974">
    <property type="entry name" value="TSP_type-3_rpt"/>
</dbReference>
<feature type="domain" description="Secretion system C-terminal sorting" evidence="6">
    <location>
        <begin position="932"/>
        <end position="1004"/>
    </location>
</feature>
<evidence type="ECO:0000313" key="9">
    <source>
        <dbReference type="Proteomes" id="UP000226437"/>
    </source>
</evidence>
<evidence type="ECO:0000313" key="8">
    <source>
        <dbReference type="EMBL" id="PHK99200.1"/>
    </source>
</evidence>
<feature type="compositionally biased region" description="Acidic residues" evidence="5">
    <location>
        <begin position="747"/>
        <end position="760"/>
    </location>
</feature>
<keyword evidence="4" id="KW-0106">Calcium</keyword>
<dbReference type="InterPro" id="IPR045474">
    <property type="entry name" value="GEVED"/>
</dbReference>
<dbReference type="Pfam" id="PF18962">
    <property type="entry name" value="Por_Secre_tail"/>
    <property type="match status" value="1"/>
</dbReference>
<keyword evidence="2" id="KW-0964">Secreted</keyword>
<dbReference type="InterPro" id="IPR017897">
    <property type="entry name" value="Thrombospondin_3_rpt"/>
</dbReference>
<dbReference type="PANTHER" id="PTHR10199:SF100">
    <property type="entry name" value="THROMBOSPONDIN, ISOFORM A"/>
    <property type="match status" value="1"/>
</dbReference>
<accession>A0A2G0CGZ8</accession>
<dbReference type="Pfam" id="PF20009">
    <property type="entry name" value="GEVED"/>
    <property type="match status" value="1"/>
</dbReference>
<dbReference type="NCBIfam" id="TIGR04183">
    <property type="entry name" value="Por_Secre_tail"/>
    <property type="match status" value="1"/>
</dbReference>
<gene>
    <name evidence="8" type="ORF">CGL56_07005</name>
</gene>
<evidence type="ECO:0000259" key="7">
    <source>
        <dbReference type="Pfam" id="PF20009"/>
    </source>
</evidence>
<dbReference type="PROSITE" id="PS51234">
    <property type="entry name" value="TSP3"/>
    <property type="match status" value="1"/>
</dbReference>
<dbReference type="InterPro" id="IPR059100">
    <property type="entry name" value="TSP3_bac"/>
</dbReference>
<dbReference type="EMBL" id="PDLO01000002">
    <property type="protein sequence ID" value="PHK99200.1"/>
    <property type="molecule type" value="Genomic_DNA"/>
</dbReference>
<feature type="compositionally biased region" description="Polar residues" evidence="5">
    <location>
        <begin position="763"/>
        <end position="775"/>
    </location>
</feature>
<sequence length="1008" mass="106055">MFAAASSVNAQSTEILGSDWRMHRGKGHITLAERLPYHGHSSAYQYASIPATNDGGWTSAPVNGSGEVSFSEYSSVPCLTSVDFTYFEAFVNFPASGTAISECRVTFSAVDDGARAYIFNSAHPNGAYVEGGDIVLGGNPVTANLSPFIVQGEINRLVVVQYDDCATGNNVHGIKATVNGVAVRIVDDIDGDGITDAQDNCNTTPNPDQADQDGDGIGDACDNCVSNSNSDQGDADGDGIGDSCDPDNDNDGVVNAVDNCPLMYNPDQADEDGDGTGDACEIVLSSINYCQPSTATACRHMGLERVIINDLDNISGCNGGYGDFSHLALSLHAGQSYSVQLGGRSYPQWGFVFVDWNWDGDFEDANETVASGIFIPSTGALGTGSFSVPSTAKGEYRMRIVSEYQYRSNPTACSTFYGEIEDYTITVTAGCEDKDNDGFADASCGGDDCDDNDPTVFPGAEEICDGIDNDCDGQVDEGFVDTDHDGTPDECDADDDNDGVADVSDAFPLDPTEWIDTDGDGSGNNADTDDDNDGQSDNDELACGSDPLDLASTSADNDTDNQPDCVDADDDNDGYLDTNDAFPFDATEWTDTDGDGIGNNADTDDDNDGQSDEDELACGSDPLDINSASADNDADNQPDCVDADDDNDGYLDTNDAFPFDPTEWIDTDGDGTGNNADTDDDNDGVTDTQDAFPLDATEWIDTDGDGTGNNADTDDDNDGVTDTEDAFPLDSTEWIDTDGDGTGNNADSDDDNDGQTDNDELTCGSNPLDLNSTAADNDGDSLPDCVDTDDDNDGVTDELDNCQMTPNSEQADTDCDTVGDVCDVCPGVDDRVDNNGDGIPDCSQVLDYDAYSDDWKCGKGKQEKIMILHIPPGNPENAHNICISFNALDAHLAHGDLIGVQSSCAPATVSAPAKKGGRNSLTSAEVPTVTAYPNPAGETLTVDLSGWPQTTSIRILDPLGRAVINREVSGGTPSVTLALGARSLSSGVYTLTVTDGTERISRRISVQR</sequence>
<dbReference type="Proteomes" id="UP000226437">
    <property type="component" value="Unassembled WGS sequence"/>
</dbReference>
<organism evidence="8 9">
    <name type="scientific">Neolewinella marina</name>
    <dbReference type="NCBI Taxonomy" id="438751"/>
    <lineage>
        <taxon>Bacteria</taxon>
        <taxon>Pseudomonadati</taxon>
        <taxon>Bacteroidota</taxon>
        <taxon>Saprospiria</taxon>
        <taxon>Saprospirales</taxon>
        <taxon>Lewinellaceae</taxon>
        <taxon>Neolewinella</taxon>
    </lineage>
</organism>
<feature type="region of interest" description="Disordered" evidence="5">
    <location>
        <begin position="197"/>
        <end position="217"/>
    </location>
</feature>
<comment type="caution">
    <text evidence="8">The sequence shown here is derived from an EMBL/GenBank/DDBJ whole genome shotgun (WGS) entry which is preliminary data.</text>
</comment>
<feature type="region of interest" description="Disordered" evidence="5">
    <location>
        <begin position="475"/>
        <end position="793"/>
    </location>
</feature>
<dbReference type="PANTHER" id="PTHR10199">
    <property type="entry name" value="THROMBOSPONDIN"/>
    <property type="match status" value="1"/>
</dbReference>
<evidence type="ECO:0000256" key="5">
    <source>
        <dbReference type="SAM" id="MobiDB-lite"/>
    </source>
</evidence>
<dbReference type="Gene3D" id="4.10.1080.10">
    <property type="entry name" value="TSP type-3 repeat"/>
    <property type="match status" value="4"/>
</dbReference>
<feature type="compositionally biased region" description="Acidic residues" evidence="5">
    <location>
        <begin position="602"/>
        <end position="616"/>
    </location>
</feature>
<feature type="compositionally biased region" description="Acidic residues" evidence="5">
    <location>
        <begin position="712"/>
        <end position="739"/>
    </location>
</feature>
<dbReference type="Pfam" id="PF18884">
    <property type="entry name" value="TSP3_bac"/>
    <property type="match status" value="3"/>
</dbReference>
<feature type="region of interest" description="Disordered" evidence="5">
    <location>
        <begin position="255"/>
        <end position="274"/>
    </location>
</feature>
<dbReference type="InterPro" id="IPR003367">
    <property type="entry name" value="Thrombospondin_3-like_rpt"/>
</dbReference>
<feature type="compositionally biased region" description="Acidic residues" evidence="5">
    <location>
        <begin position="632"/>
        <end position="649"/>
    </location>
</feature>
<proteinExistence type="predicted"/>
<dbReference type="AlphaFoldDB" id="A0A2G0CGZ8"/>
<feature type="domain" description="GEVED" evidence="7">
    <location>
        <begin position="352"/>
        <end position="426"/>
    </location>
</feature>
<evidence type="ECO:0000256" key="4">
    <source>
        <dbReference type="ARBA" id="ARBA00022837"/>
    </source>
</evidence>
<protein>
    <recommendedName>
        <fullName evidence="10">Secretion system C-terminal sorting domain-containing protein</fullName>
    </recommendedName>
</protein>
<dbReference type="GO" id="GO:0007155">
    <property type="term" value="P:cell adhesion"/>
    <property type="evidence" value="ECO:0007669"/>
    <property type="project" value="InterPro"/>
</dbReference>
<evidence type="ECO:0000259" key="6">
    <source>
        <dbReference type="Pfam" id="PF18962"/>
    </source>
</evidence>
<feature type="compositionally biased region" description="Acidic residues" evidence="5">
    <location>
        <begin position="488"/>
        <end position="499"/>
    </location>
</feature>
<reference evidence="8 9" key="1">
    <citation type="submission" date="2017-10" db="EMBL/GenBank/DDBJ databases">
        <title>The draft genome sequence of Lewinella marina KCTC 32374.</title>
        <authorList>
            <person name="Wang K."/>
        </authorList>
    </citation>
    <scope>NUCLEOTIDE SEQUENCE [LARGE SCALE GENOMIC DNA]</scope>
    <source>
        <strain evidence="8 9">MKG-38</strain>
    </source>
</reference>
<keyword evidence="3" id="KW-0732">Signal</keyword>
<evidence type="ECO:0000256" key="3">
    <source>
        <dbReference type="ARBA" id="ARBA00022729"/>
    </source>
</evidence>
<keyword evidence="9" id="KW-1185">Reference proteome</keyword>